<gene>
    <name evidence="7" type="ORF">JCM15548_13188</name>
</gene>
<name>A0A0E9M010_9BACT</name>
<dbReference type="Proteomes" id="UP000032900">
    <property type="component" value="Unassembled WGS sequence"/>
</dbReference>
<dbReference type="GO" id="GO:0005315">
    <property type="term" value="F:phosphate transmembrane transporter activity"/>
    <property type="evidence" value="ECO:0007669"/>
    <property type="project" value="InterPro"/>
</dbReference>
<reference evidence="7 8" key="1">
    <citation type="journal article" date="2015" name="Microbes Environ.">
        <title>Distribution and evolution of nitrogen fixation genes in the phylum bacteroidetes.</title>
        <authorList>
            <person name="Inoue J."/>
            <person name="Oshima K."/>
            <person name="Suda W."/>
            <person name="Sakamoto M."/>
            <person name="Iino T."/>
            <person name="Noda S."/>
            <person name="Hongoh Y."/>
            <person name="Hattori M."/>
            <person name="Ohkuma M."/>
        </authorList>
    </citation>
    <scope>NUCLEOTIDE SEQUENCE [LARGE SCALE GENOMIC DNA]</scope>
    <source>
        <strain evidence="7">JCM 15548</strain>
    </source>
</reference>
<dbReference type="PANTHER" id="PTHR11101">
    <property type="entry name" value="PHOSPHATE TRANSPORTER"/>
    <property type="match status" value="1"/>
</dbReference>
<sequence>MFLAITMGGSGTGPSFSVAYGANLIKKSLIPGLFGLMVFIGAIVAGKNTSVTLGKDILPSEMMTYGLVSIILLSVSLSLLFANIVGIPQSTSQATIMAITAPALYYNMLNTNKLLVDILPTWFVLPLISFILCFLIGKYIYHPIRKRGYLMSAKTHSHPILQVLVVGMSLYVAFSIGANNVANAAGPIASMTLNEMDIEPTEHNFLLIMMLSTLIVAPNFAIGSSVFGNKIMQNTGKEIILFGKIEAIIIAFVTASLLLMASVFKGVPTSLVQLNVGAILGIGVAKLGAKNIFKKTEVNKFFIIWLISPIMAFSISLFLTWLVDCYGW</sequence>
<dbReference type="OrthoDB" id="19855at2"/>
<feature type="transmembrane region" description="Helical" evidence="6">
    <location>
        <begin position="161"/>
        <end position="185"/>
    </location>
</feature>
<feature type="transmembrane region" description="Helical" evidence="6">
    <location>
        <begin position="301"/>
        <end position="323"/>
    </location>
</feature>
<dbReference type="GO" id="GO:0016020">
    <property type="term" value="C:membrane"/>
    <property type="evidence" value="ECO:0007669"/>
    <property type="project" value="UniProtKB-SubCell"/>
</dbReference>
<proteinExistence type="predicted"/>
<evidence type="ECO:0000313" key="8">
    <source>
        <dbReference type="Proteomes" id="UP000032900"/>
    </source>
</evidence>
<evidence type="ECO:0000313" key="7">
    <source>
        <dbReference type="EMBL" id="GAO30873.1"/>
    </source>
</evidence>
<evidence type="ECO:0000256" key="6">
    <source>
        <dbReference type="SAM" id="Phobius"/>
    </source>
</evidence>
<feature type="transmembrane region" description="Helical" evidence="6">
    <location>
        <begin position="239"/>
        <end position="264"/>
    </location>
</feature>
<dbReference type="AlphaFoldDB" id="A0A0E9M010"/>
<comment type="subcellular location">
    <subcellularLocation>
        <location evidence="1">Membrane</location>
        <topology evidence="1">Multi-pass membrane protein</topology>
    </subcellularLocation>
</comment>
<dbReference type="Pfam" id="PF01384">
    <property type="entry name" value="PHO4"/>
    <property type="match status" value="1"/>
</dbReference>
<feature type="transmembrane region" description="Helical" evidence="6">
    <location>
        <begin position="28"/>
        <end position="45"/>
    </location>
</feature>
<keyword evidence="4 6" id="KW-1133">Transmembrane helix</keyword>
<feature type="transmembrane region" description="Helical" evidence="6">
    <location>
        <begin position="65"/>
        <end position="85"/>
    </location>
</feature>
<dbReference type="STRING" id="1236989.JCM15548_13188"/>
<evidence type="ECO:0000256" key="1">
    <source>
        <dbReference type="ARBA" id="ARBA00004141"/>
    </source>
</evidence>
<feature type="transmembrane region" description="Helical" evidence="6">
    <location>
        <begin position="121"/>
        <end position="141"/>
    </location>
</feature>
<feature type="transmembrane region" description="Helical" evidence="6">
    <location>
        <begin position="270"/>
        <end position="289"/>
    </location>
</feature>
<comment type="caution">
    <text evidence="7">The sequence shown here is derived from an EMBL/GenBank/DDBJ whole genome shotgun (WGS) entry which is preliminary data.</text>
</comment>
<accession>A0A0E9M010</accession>
<dbReference type="PANTHER" id="PTHR11101:SF80">
    <property type="entry name" value="PHOSPHATE TRANSPORTER"/>
    <property type="match status" value="1"/>
</dbReference>
<evidence type="ECO:0000256" key="2">
    <source>
        <dbReference type="ARBA" id="ARBA00022448"/>
    </source>
</evidence>
<keyword evidence="3 6" id="KW-0812">Transmembrane</keyword>
<keyword evidence="5 6" id="KW-0472">Membrane</keyword>
<keyword evidence="2" id="KW-0813">Transport</keyword>
<keyword evidence="8" id="KW-1185">Reference proteome</keyword>
<dbReference type="EMBL" id="BAZW01000032">
    <property type="protein sequence ID" value="GAO30873.1"/>
    <property type="molecule type" value="Genomic_DNA"/>
</dbReference>
<evidence type="ECO:0000256" key="5">
    <source>
        <dbReference type="ARBA" id="ARBA00023136"/>
    </source>
</evidence>
<dbReference type="GO" id="GO:0035435">
    <property type="term" value="P:phosphate ion transmembrane transport"/>
    <property type="evidence" value="ECO:0007669"/>
    <property type="project" value="TreeGrafter"/>
</dbReference>
<evidence type="ECO:0000256" key="3">
    <source>
        <dbReference type="ARBA" id="ARBA00022692"/>
    </source>
</evidence>
<feature type="transmembrane region" description="Helical" evidence="6">
    <location>
        <begin position="205"/>
        <end position="227"/>
    </location>
</feature>
<protein>
    <submittedName>
        <fullName evidence="7">Sulfate permease, Pit-type</fullName>
    </submittedName>
</protein>
<evidence type="ECO:0000256" key="4">
    <source>
        <dbReference type="ARBA" id="ARBA00022989"/>
    </source>
</evidence>
<dbReference type="InterPro" id="IPR001204">
    <property type="entry name" value="Phos_transporter"/>
</dbReference>
<organism evidence="7 8">
    <name type="scientific">Geofilum rubicundum JCM 15548</name>
    <dbReference type="NCBI Taxonomy" id="1236989"/>
    <lineage>
        <taxon>Bacteria</taxon>
        <taxon>Pseudomonadati</taxon>
        <taxon>Bacteroidota</taxon>
        <taxon>Bacteroidia</taxon>
        <taxon>Marinilabiliales</taxon>
        <taxon>Marinilabiliaceae</taxon>
        <taxon>Geofilum</taxon>
    </lineage>
</organism>